<name>A0A1S2XQ81_CICAR</name>
<dbReference type="PaxDb" id="3827-XP_004492823.1"/>
<dbReference type="InterPro" id="IPR023214">
    <property type="entry name" value="HAD_sf"/>
</dbReference>
<sequence>MKNIGKMLLPSVGVPFSSFSIHNKPLRTPTNYFKPSLSNSSIISNMSSSNRKLPILLFDIMDTVVRDPFYKDIPAFFGMSFNELIDCKNPTSWIEFEKGLIDEMELARNFFKDGRDFDLEGLKTCMKNGYSYIEGVEQLLIALKKNNFEMHAFTNYPIWYQLIEDKLKLSKYLSWTFCSYTHGKRKPDTEFYMEVVRHLKVDPSHCIFIDDRPKNVEAAAEVGIKGVHFKNVDLLREEFSLMGIEISTDEDQ</sequence>
<reference evidence="1" key="1">
    <citation type="journal article" date="2013" name="Nat. Biotechnol.">
        <title>Draft genome sequence of chickpea (Cicer arietinum) provides a resource for trait improvement.</title>
        <authorList>
            <person name="Varshney R.K."/>
            <person name="Song C."/>
            <person name="Saxena R.K."/>
            <person name="Azam S."/>
            <person name="Yu S."/>
            <person name="Sharpe A.G."/>
            <person name="Cannon S."/>
            <person name="Baek J."/>
            <person name="Rosen B.D."/>
            <person name="Tar'an B."/>
            <person name="Millan T."/>
            <person name="Zhang X."/>
            <person name="Ramsay L.D."/>
            <person name="Iwata A."/>
            <person name="Wang Y."/>
            <person name="Nelson W."/>
            <person name="Farmer A.D."/>
            <person name="Gaur P.M."/>
            <person name="Soderlund C."/>
            <person name="Penmetsa R.V."/>
            <person name="Xu C."/>
            <person name="Bharti A.K."/>
            <person name="He W."/>
            <person name="Winter P."/>
            <person name="Zhao S."/>
            <person name="Hane J.K."/>
            <person name="Carrasquilla-Garcia N."/>
            <person name="Condie J.A."/>
            <person name="Upadhyaya H.D."/>
            <person name="Luo M.C."/>
            <person name="Thudi M."/>
            <person name="Gowda C.L."/>
            <person name="Singh N.P."/>
            <person name="Lichtenzveig J."/>
            <person name="Gali K.K."/>
            <person name="Rubio J."/>
            <person name="Nadarajan N."/>
            <person name="Dolezel J."/>
            <person name="Bansal K.C."/>
            <person name="Xu X."/>
            <person name="Edwards D."/>
            <person name="Zhang G."/>
            <person name="Kahl G."/>
            <person name="Gil J."/>
            <person name="Singh K.B."/>
            <person name="Datta S.K."/>
            <person name="Jackson S.A."/>
            <person name="Wang J."/>
            <person name="Cook D.R."/>
        </authorList>
    </citation>
    <scope>NUCLEOTIDE SEQUENCE [LARGE SCALE GENOMIC DNA]</scope>
    <source>
        <strain evidence="1">cv. CDC Frontier</strain>
    </source>
</reference>
<dbReference type="Proteomes" id="UP000087171">
    <property type="component" value="Chromosome Ca3"/>
</dbReference>
<dbReference type="InterPro" id="IPR036412">
    <property type="entry name" value="HAD-like_sf"/>
</dbReference>
<dbReference type="KEGG" id="cam:101503272"/>
<dbReference type="SUPFAM" id="SSF56784">
    <property type="entry name" value="HAD-like"/>
    <property type="match status" value="1"/>
</dbReference>
<keyword evidence="1" id="KW-1185">Reference proteome</keyword>
<proteinExistence type="predicted"/>
<dbReference type="OrthoDB" id="2012566at2759"/>
<reference evidence="2" key="2">
    <citation type="submission" date="2025-08" db="UniProtKB">
        <authorList>
            <consortium name="RefSeq"/>
        </authorList>
    </citation>
    <scope>IDENTIFICATION</scope>
    <source>
        <tissue evidence="2">Etiolated seedlings</tissue>
    </source>
</reference>
<dbReference type="STRING" id="3827.A0A1S2XQ81"/>
<gene>
    <name evidence="2" type="primary">LOC101503272</name>
</gene>
<dbReference type="GeneID" id="101503272"/>
<organism evidence="1 2">
    <name type="scientific">Cicer arietinum</name>
    <name type="common">Chickpea</name>
    <name type="synonym">Garbanzo</name>
    <dbReference type="NCBI Taxonomy" id="3827"/>
    <lineage>
        <taxon>Eukaryota</taxon>
        <taxon>Viridiplantae</taxon>
        <taxon>Streptophyta</taxon>
        <taxon>Embryophyta</taxon>
        <taxon>Tracheophyta</taxon>
        <taxon>Spermatophyta</taxon>
        <taxon>Magnoliopsida</taxon>
        <taxon>eudicotyledons</taxon>
        <taxon>Gunneridae</taxon>
        <taxon>Pentapetalae</taxon>
        <taxon>rosids</taxon>
        <taxon>fabids</taxon>
        <taxon>Fabales</taxon>
        <taxon>Fabaceae</taxon>
        <taxon>Papilionoideae</taxon>
        <taxon>50 kb inversion clade</taxon>
        <taxon>NPAAA clade</taxon>
        <taxon>Hologalegina</taxon>
        <taxon>IRL clade</taxon>
        <taxon>Cicereae</taxon>
        <taxon>Cicer</taxon>
    </lineage>
</organism>
<evidence type="ECO:0000313" key="1">
    <source>
        <dbReference type="Proteomes" id="UP000087171"/>
    </source>
</evidence>
<dbReference type="AlphaFoldDB" id="A0A1S2XQ81"/>
<accession>A0A1S2XQ81</accession>
<protein>
    <submittedName>
        <fullName evidence="2">Flavin mononucleotide hydrolase 1, chloroplatic</fullName>
    </submittedName>
</protein>
<dbReference type="InterPro" id="IPR006439">
    <property type="entry name" value="HAD-SF_hydro_IA"/>
</dbReference>
<dbReference type="RefSeq" id="XP_004492823.1">
    <property type="nucleotide sequence ID" value="XM_004492766.3"/>
</dbReference>
<dbReference type="PANTHER" id="PTHR43611:SF3">
    <property type="entry name" value="FLAVIN MONONUCLEOTIDE HYDROLASE 1, CHLOROPLATIC"/>
    <property type="match status" value="1"/>
</dbReference>
<dbReference type="eggNOG" id="KOG3085">
    <property type="taxonomic scope" value="Eukaryota"/>
</dbReference>
<keyword evidence="2" id="KW-0378">Hydrolase</keyword>
<dbReference type="NCBIfam" id="TIGR01509">
    <property type="entry name" value="HAD-SF-IA-v3"/>
    <property type="match status" value="1"/>
</dbReference>
<dbReference type="Gene3D" id="3.40.50.1000">
    <property type="entry name" value="HAD superfamily/HAD-like"/>
    <property type="match status" value="1"/>
</dbReference>
<evidence type="ECO:0000313" key="2">
    <source>
        <dbReference type="RefSeq" id="XP_004492823.1"/>
    </source>
</evidence>
<dbReference type="Pfam" id="PF00702">
    <property type="entry name" value="Hydrolase"/>
    <property type="match status" value="1"/>
</dbReference>
<dbReference type="PANTHER" id="PTHR43611">
    <property type="entry name" value="ALPHA-D-GLUCOSE 1-PHOSPHATE PHOSPHATASE"/>
    <property type="match status" value="1"/>
</dbReference>
<dbReference type="GO" id="GO:0016787">
    <property type="term" value="F:hydrolase activity"/>
    <property type="evidence" value="ECO:0007669"/>
    <property type="project" value="UniProtKB-KW"/>
</dbReference>